<dbReference type="RefSeq" id="WP_124738513.1">
    <property type="nucleotide sequence ID" value="NZ_CP034086.1"/>
</dbReference>
<dbReference type="Proteomes" id="UP000273982">
    <property type="component" value="Chromosome"/>
</dbReference>
<accession>A0A3G8M7F8</accession>
<name>A0A3G8M7F8_9HYPH</name>
<dbReference type="GO" id="GO:0016787">
    <property type="term" value="F:hydrolase activity"/>
    <property type="evidence" value="ECO:0007669"/>
    <property type="project" value="UniProtKB-KW"/>
</dbReference>
<proteinExistence type="predicted"/>
<dbReference type="Pfam" id="PF05013">
    <property type="entry name" value="FGase"/>
    <property type="match status" value="1"/>
</dbReference>
<sequence length="319" mass="35411">MNDGMREWRETNLTATPCCEPEFERAFDIIEPEALVSPLVFSSPHSGRIYPARFLAATPLDAATLRRSEDAYVDDLFASALSLGAPLLRARFPRAYLDLNREPYELDPKLFDGALPSFANTRSLRVAAGLGTIPRVVADAREIYASRLTLEEGLRRIDSLYKPYHAALRGLMERAAARFGVAVLIDCHSMPSTGARDPLLSTRGDKRRIDFVIGDRYGASASTGLVDVVEDRLRGRGYHVMRNRPYAGGFITEHYGKPVGGWHALQIEVSRGLYMDESTLQKNERFDAVARDLADVMAVVARHEDLSEILGGERRAAAE</sequence>
<gene>
    <name evidence="1" type="ORF">EHO51_08420</name>
</gene>
<dbReference type="AlphaFoldDB" id="A0A3G8M7F8"/>
<reference evidence="1 2" key="1">
    <citation type="submission" date="2018-11" db="EMBL/GenBank/DDBJ databases">
        <title>Genome squencing of methanotrophic bacteria isolated from alkaline groundwater in Korea.</title>
        <authorList>
            <person name="Nguyen L.N."/>
        </authorList>
    </citation>
    <scope>NUCLEOTIDE SEQUENCE [LARGE SCALE GENOMIC DNA]</scope>
    <source>
        <strain evidence="1 2">GW6</strain>
    </source>
</reference>
<organism evidence="1 2">
    <name type="scientific">Methylocystis rosea</name>
    <dbReference type="NCBI Taxonomy" id="173366"/>
    <lineage>
        <taxon>Bacteria</taxon>
        <taxon>Pseudomonadati</taxon>
        <taxon>Pseudomonadota</taxon>
        <taxon>Alphaproteobacteria</taxon>
        <taxon>Hyphomicrobiales</taxon>
        <taxon>Methylocystaceae</taxon>
        <taxon>Methylocystis</taxon>
    </lineage>
</organism>
<dbReference type="InterPro" id="IPR007709">
    <property type="entry name" value="N-FG_amidohydro"/>
</dbReference>
<evidence type="ECO:0000313" key="2">
    <source>
        <dbReference type="Proteomes" id="UP000273982"/>
    </source>
</evidence>
<dbReference type="KEGG" id="mros:EHO51_08420"/>
<protein>
    <submittedName>
        <fullName evidence="1">N-formylglutamate amidohydrolase</fullName>
    </submittedName>
</protein>
<dbReference type="EMBL" id="CP034086">
    <property type="protein sequence ID" value="AZG76748.1"/>
    <property type="molecule type" value="Genomic_DNA"/>
</dbReference>
<dbReference type="Gene3D" id="3.40.630.40">
    <property type="entry name" value="Zn-dependent exopeptidases"/>
    <property type="match status" value="1"/>
</dbReference>
<keyword evidence="1" id="KW-0378">Hydrolase</keyword>
<dbReference type="SUPFAM" id="SSF53187">
    <property type="entry name" value="Zn-dependent exopeptidases"/>
    <property type="match status" value="1"/>
</dbReference>
<evidence type="ECO:0000313" key="1">
    <source>
        <dbReference type="EMBL" id="AZG76748.1"/>
    </source>
</evidence>